<dbReference type="RefSeq" id="WP_344238791.1">
    <property type="nucleotide sequence ID" value="NZ_BAAAHH010000005.1"/>
</dbReference>
<accession>A0ABP4B213</accession>
<protein>
    <submittedName>
        <fullName evidence="2">Dienelactone hydrolase family protein</fullName>
    </submittedName>
</protein>
<dbReference type="Gene3D" id="3.40.50.1820">
    <property type="entry name" value="alpha/beta hydrolase"/>
    <property type="match status" value="1"/>
</dbReference>
<feature type="domain" description="Dienelactone hydrolase" evidence="1">
    <location>
        <begin position="22"/>
        <end position="241"/>
    </location>
</feature>
<gene>
    <name evidence="2" type="ORF">GCM10009550_18250</name>
</gene>
<dbReference type="Proteomes" id="UP001500665">
    <property type="component" value="Unassembled WGS sequence"/>
</dbReference>
<evidence type="ECO:0000313" key="3">
    <source>
        <dbReference type="Proteomes" id="UP001500665"/>
    </source>
</evidence>
<dbReference type="Pfam" id="PF01738">
    <property type="entry name" value="DLH"/>
    <property type="match status" value="1"/>
</dbReference>
<dbReference type="SUPFAM" id="SSF53474">
    <property type="entry name" value="alpha/beta-Hydrolases"/>
    <property type="match status" value="1"/>
</dbReference>
<proteinExistence type="predicted"/>
<evidence type="ECO:0000313" key="2">
    <source>
        <dbReference type="EMBL" id="GAA0944944.1"/>
    </source>
</evidence>
<reference evidence="3" key="1">
    <citation type="journal article" date="2019" name="Int. J. Syst. Evol. Microbiol.">
        <title>The Global Catalogue of Microorganisms (GCM) 10K type strain sequencing project: providing services to taxonomists for standard genome sequencing and annotation.</title>
        <authorList>
            <consortium name="The Broad Institute Genomics Platform"/>
            <consortium name="The Broad Institute Genome Sequencing Center for Infectious Disease"/>
            <person name="Wu L."/>
            <person name="Ma J."/>
        </authorList>
    </citation>
    <scope>NUCLEOTIDE SEQUENCE [LARGE SCALE GENOMIC DNA]</scope>
    <source>
        <strain evidence="3">JCM 10696</strain>
    </source>
</reference>
<dbReference type="InterPro" id="IPR029058">
    <property type="entry name" value="AB_hydrolase_fold"/>
</dbReference>
<name>A0ABP4B213_9ACTN</name>
<dbReference type="PANTHER" id="PTHR46623:SF6">
    <property type="entry name" value="ALPHA_BETA-HYDROLASES SUPERFAMILY PROTEIN"/>
    <property type="match status" value="1"/>
</dbReference>
<keyword evidence="3" id="KW-1185">Reference proteome</keyword>
<organism evidence="2 3">
    <name type="scientific">Actinocorallia libanotica</name>
    <dbReference type="NCBI Taxonomy" id="46162"/>
    <lineage>
        <taxon>Bacteria</taxon>
        <taxon>Bacillati</taxon>
        <taxon>Actinomycetota</taxon>
        <taxon>Actinomycetes</taxon>
        <taxon>Streptosporangiales</taxon>
        <taxon>Thermomonosporaceae</taxon>
        <taxon>Actinocorallia</taxon>
    </lineage>
</organism>
<sequence>MAHTIVDLSEMSAGLNGSARLTGHLARPEGPGPWPGVVVVHEVFGSDEVMVRQAERLAEAGYLALLPDLYSDGGKRRCLVPTFLAMVSGRGRAHADIEAARRTLAARPDCTGAIGLIGFCMGGAFALLSANNGGYEAVSANYGILPRDLDRALAGACPVVASYGARDRSLKGAAAKLDDALTRAGVPHDVKEYPEAGHSFLNDAENAPRLLRPLTRVANIGPEPAAAADAWARIEAFFARHLKPGG</sequence>
<dbReference type="InterPro" id="IPR051049">
    <property type="entry name" value="Dienelactone_hydrolase-like"/>
</dbReference>
<dbReference type="InterPro" id="IPR002925">
    <property type="entry name" value="Dienelactn_hydro"/>
</dbReference>
<dbReference type="PANTHER" id="PTHR46623">
    <property type="entry name" value="CARBOXYMETHYLENEBUTENOLIDASE-RELATED"/>
    <property type="match status" value="1"/>
</dbReference>
<keyword evidence="2" id="KW-0378">Hydrolase</keyword>
<comment type="caution">
    <text evidence="2">The sequence shown here is derived from an EMBL/GenBank/DDBJ whole genome shotgun (WGS) entry which is preliminary data.</text>
</comment>
<evidence type="ECO:0000259" key="1">
    <source>
        <dbReference type="Pfam" id="PF01738"/>
    </source>
</evidence>
<dbReference type="EMBL" id="BAAAHH010000005">
    <property type="protein sequence ID" value="GAA0944944.1"/>
    <property type="molecule type" value="Genomic_DNA"/>
</dbReference>
<dbReference type="GO" id="GO:0016787">
    <property type="term" value="F:hydrolase activity"/>
    <property type="evidence" value="ECO:0007669"/>
    <property type="project" value="UniProtKB-KW"/>
</dbReference>